<dbReference type="Pfam" id="PF02635">
    <property type="entry name" value="DsrE"/>
    <property type="match status" value="1"/>
</dbReference>
<proteinExistence type="predicted"/>
<dbReference type="Gene3D" id="3.40.1260.10">
    <property type="entry name" value="DsrEFH-like"/>
    <property type="match status" value="1"/>
</dbReference>
<dbReference type="Proteomes" id="UP000255508">
    <property type="component" value="Unassembled WGS sequence"/>
</dbReference>
<accession>A0A370DWX1</accession>
<evidence type="ECO:0000313" key="3">
    <source>
        <dbReference type="Proteomes" id="UP000255508"/>
    </source>
</evidence>
<feature type="chain" id="PRO_5017075104" evidence="1">
    <location>
        <begin position="25"/>
        <end position="161"/>
    </location>
</feature>
<dbReference type="AlphaFoldDB" id="A0A370DWX1"/>
<dbReference type="InterPro" id="IPR003787">
    <property type="entry name" value="Sulphur_relay_DsrE/F-like"/>
</dbReference>
<protein>
    <submittedName>
        <fullName evidence="2">Uncharacterized protein</fullName>
    </submittedName>
</protein>
<feature type="signal peptide" evidence="1">
    <location>
        <begin position="1"/>
        <end position="24"/>
    </location>
</feature>
<gene>
    <name evidence="2" type="ORF">DIZ79_09335</name>
</gene>
<comment type="caution">
    <text evidence="2">The sequence shown here is derived from an EMBL/GenBank/DDBJ whole genome shotgun (WGS) entry which is preliminary data.</text>
</comment>
<reference evidence="2 3" key="1">
    <citation type="journal article" date="2018" name="ISME J.">
        <title>Endosymbiont genomes yield clues of tubeworm success.</title>
        <authorList>
            <person name="Li Y."/>
            <person name="Liles M.R."/>
            <person name="Halanych K.M."/>
        </authorList>
    </citation>
    <scope>NUCLEOTIDE SEQUENCE [LARGE SCALE GENOMIC DNA]</scope>
    <source>
        <strain evidence="2">A1422</strain>
    </source>
</reference>
<dbReference type="EMBL" id="QFXD01000169">
    <property type="protein sequence ID" value="RDH90352.1"/>
    <property type="molecule type" value="Genomic_DNA"/>
</dbReference>
<dbReference type="SUPFAM" id="SSF75169">
    <property type="entry name" value="DsrEFH-like"/>
    <property type="match status" value="1"/>
</dbReference>
<sequence length="161" mass="17789">MKGHRGALILFLAATLLFCSALQASEVNRLLRSEAAPDGVVFEILESDVDDLGWTIPQTLRHIKALRARFPDLDIAVVTHGPEMFALKSSDRDAFPEVHEIVQSLTQDQGVDVHVCGTHASWYGDADEDFPDYVDVAPSGPAQISQYLELGYKLIVVEREL</sequence>
<evidence type="ECO:0000256" key="1">
    <source>
        <dbReference type="SAM" id="SignalP"/>
    </source>
</evidence>
<keyword evidence="1" id="KW-0732">Signal</keyword>
<dbReference type="InterPro" id="IPR027396">
    <property type="entry name" value="DsrEFH-like"/>
</dbReference>
<organism evidence="2 3">
    <name type="scientific">endosymbiont of Lamellibrachia luymesi</name>
    <dbReference type="NCBI Taxonomy" id="2200907"/>
    <lineage>
        <taxon>Bacteria</taxon>
        <taxon>Pseudomonadati</taxon>
        <taxon>Pseudomonadota</taxon>
        <taxon>Gammaproteobacteria</taxon>
        <taxon>sulfur-oxidizing symbionts</taxon>
    </lineage>
</organism>
<name>A0A370DWX1_9GAMM</name>
<evidence type="ECO:0000313" key="2">
    <source>
        <dbReference type="EMBL" id="RDH90352.1"/>
    </source>
</evidence>